<protein>
    <submittedName>
        <fullName evidence="5">Biliverdin-producing heme oxygenase</fullName>
    </submittedName>
</protein>
<keyword evidence="6" id="KW-1185">Reference proteome</keyword>
<comment type="caution">
    <text evidence="5">The sequence shown here is derived from an EMBL/GenBank/DDBJ whole genome shotgun (WGS) entry which is preliminary data.</text>
</comment>
<feature type="region of interest" description="Disordered" evidence="4">
    <location>
        <begin position="1"/>
        <end position="31"/>
    </location>
</feature>
<keyword evidence="1" id="KW-0349">Heme</keyword>
<accession>A0ABT5J4P7</accession>
<organism evidence="5 6">
    <name type="scientific">Rhodoplanes tepidamans</name>
    <name type="common">Rhodoplanes cryptolactis</name>
    <dbReference type="NCBI Taxonomy" id="200616"/>
    <lineage>
        <taxon>Bacteria</taxon>
        <taxon>Pseudomonadati</taxon>
        <taxon>Pseudomonadota</taxon>
        <taxon>Alphaproteobacteria</taxon>
        <taxon>Hyphomicrobiales</taxon>
        <taxon>Nitrobacteraceae</taxon>
        <taxon>Rhodoplanes</taxon>
    </lineage>
</organism>
<dbReference type="CDD" id="cd19165">
    <property type="entry name" value="HemeO"/>
    <property type="match status" value="1"/>
</dbReference>
<dbReference type="PIRSF" id="PIRSF000343">
    <property type="entry name" value="Haem_Oase"/>
    <property type="match status" value="1"/>
</dbReference>
<dbReference type="Gene3D" id="1.20.910.10">
    <property type="entry name" value="Heme oxygenase-like"/>
    <property type="match status" value="1"/>
</dbReference>
<dbReference type="PANTHER" id="PTHR10720:SF0">
    <property type="entry name" value="HEME OXYGENASE"/>
    <property type="match status" value="1"/>
</dbReference>
<reference evidence="5" key="1">
    <citation type="journal article" date="2023" name="Microbiol Resour">
        <title>Genome Sequences of Rhodoplanes serenus and Two Thermotolerant Strains, Rhodoplanes tepidamans and 'Rhodoplanes cryptolactis,' Further Refine the Genus.</title>
        <authorList>
            <person name="Rayyan A.A."/>
            <person name="Kyndt J.A."/>
        </authorList>
    </citation>
    <scope>NUCLEOTIDE SEQUENCE</scope>
    <source>
        <strain evidence="5">DSM 9987</strain>
    </source>
</reference>
<feature type="compositionally biased region" description="Basic and acidic residues" evidence="4">
    <location>
        <begin position="1"/>
        <end position="13"/>
    </location>
</feature>
<dbReference type="Pfam" id="PF01126">
    <property type="entry name" value="Heme_oxygenase"/>
    <property type="match status" value="1"/>
</dbReference>
<name>A0ABT5J4P7_RHOTP</name>
<evidence type="ECO:0000256" key="3">
    <source>
        <dbReference type="ARBA" id="ARBA00023004"/>
    </source>
</evidence>
<evidence type="ECO:0000256" key="2">
    <source>
        <dbReference type="ARBA" id="ARBA00022723"/>
    </source>
</evidence>
<evidence type="ECO:0000256" key="1">
    <source>
        <dbReference type="ARBA" id="ARBA00022617"/>
    </source>
</evidence>
<evidence type="ECO:0000256" key="4">
    <source>
        <dbReference type="SAM" id="MobiDB-lite"/>
    </source>
</evidence>
<evidence type="ECO:0000313" key="6">
    <source>
        <dbReference type="Proteomes" id="UP001165652"/>
    </source>
</evidence>
<dbReference type="RefSeq" id="WP_272775450.1">
    <property type="nucleotide sequence ID" value="NZ_JAQQLI010000002.1"/>
</dbReference>
<dbReference type="InterPro" id="IPR016053">
    <property type="entry name" value="Haem_Oase-like"/>
</dbReference>
<proteinExistence type="predicted"/>
<keyword evidence="2" id="KW-0479">Metal-binding</keyword>
<dbReference type="PANTHER" id="PTHR10720">
    <property type="entry name" value="HEME OXYGENASE"/>
    <property type="match status" value="1"/>
</dbReference>
<dbReference type="EMBL" id="JAQQLI010000002">
    <property type="protein sequence ID" value="MDC7784604.1"/>
    <property type="molecule type" value="Genomic_DNA"/>
</dbReference>
<dbReference type="InterPro" id="IPR002051">
    <property type="entry name" value="Haem_Oase"/>
</dbReference>
<dbReference type="Proteomes" id="UP001165652">
    <property type="component" value="Unassembled WGS sequence"/>
</dbReference>
<gene>
    <name evidence="5" type="ORF">PQJ73_02810</name>
</gene>
<keyword evidence="3" id="KW-0408">Iron</keyword>
<evidence type="ECO:0000313" key="5">
    <source>
        <dbReference type="EMBL" id="MDC7784604.1"/>
    </source>
</evidence>
<dbReference type="SUPFAM" id="SSF48613">
    <property type="entry name" value="Heme oxygenase-like"/>
    <property type="match status" value="1"/>
</dbReference>
<dbReference type="InterPro" id="IPR016084">
    <property type="entry name" value="Haem_Oase-like_multi-hlx"/>
</dbReference>
<sequence length="259" mass="27833">MTDDEATSRRDDEAAAETEQDTGPATAVPDPAEIRRIGLANALREVTAPLHRRAEKAGVISDIVRGRSSRAAYTLLLRNLHAVYEAIERGLERHRDTPAVRLIVRPEIYRADAIARDVETLCGSAAAARAVPLLPEGRAYAAAVAESAEGDGIRLIGHAYTRYLGDLSGGQTVSQVLAKTLGLDVGMRNLYRFAGIDGLEAYKDDYRAAIDRAAFETDRPDAILAEAMLAFRLNIALFWAVQEAAGGAAARTPEPAPAE</sequence>
<reference evidence="5" key="2">
    <citation type="submission" date="2023-02" db="EMBL/GenBank/DDBJ databases">
        <authorList>
            <person name="Rayyan A."/>
            <person name="Meyer T."/>
            <person name="Kyndt J.A."/>
        </authorList>
    </citation>
    <scope>NUCLEOTIDE SEQUENCE</scope>
    <source>
        <strain evidence="5">DSM 9987</strain>
    </source>
</reference>
<dbReference type="PRINTS" id="PR00088">
    <property type="entry name" value="HAEMOXYGNASE"/>
</dbReference>